<dbReference type="SUPFAM" id="SSF53474">
    <property type="entry name" value="alpha/beta-Hydrolases"/>
    <property type="match status" value="1"/>
</dbReference>
<reference evidence="3" key="1">
    <citation type="submission" date="2022-01" db="EMBL/GenBank/DDBJ databases">
        <title>PSI-footprinting approach for the identification of protein synthesis inhibitor producers.</title>
        <authorList>
            <person name="Handel F."/>
            <person name="Kulik A."/>
            <person name="Wex K.W."/>
            <person name="Berscheid A."/>
            <person name="Saur J.S."/>
            <person name="Winkler A."/>
            <person name="Wibberg D."/>
            <person name="Kalinowski J."/>
            <person name="Broetz-Oesterhelt H."/>
            <person name="Mast Y."/>
        </authorList>
    </citation>
    <scope>NUCLEOTIDE SEQUENCE</scope>
    <source>
        <strain evidence="3">KNN 49.3e</strain>
    </source>
</reference>
<evidence type="ECO:0000256" key="1">
    <source>
        <dbReference type="SAM" id="MobiDB-lite"/>
    </source>
</evidence>
<dbReference type="EMBL" id="CP091196">
    <property type="protein sequence ID" value="UQS25614.1"/>
    <property type="molecule type" value="Genomic_DNA"/>
</dbReference>
<feature type="compositionally biased region" description="Low complexity" evidence="1">
    <location>
        <begin position="169"/>
        <end position="178"/>
    </location>
</feature>
<keyword evidence="4" id="KW-1185">Reference proteome</keyword>
<feature type="domain" description="AB hydrolase-1" evidence="2">
    <location>
        <begin position="4"/>
        <end position="145"/>
    </location>
</feature>
<feature type="compositionally biased region" description="Low complexity" evidence="1">
    <location>
        <begin position="196"/>
        <end position="205"/>
    </location>
</feature>
<evidence type="ECO:0000313" key="3">
    <source>
        <dbReference type="EMBL" id="UQS25614.1"/>
    </source>
</evidence>
<organism evidence="3 4">
    <name type="scientific">Amycolatopsis thermalba</name>
    <dbReference type="NCBI Taxonomy" id="944492"/>
    <lineage>
        <taxon>Bacteria</taxon>
        <taxon>Bacillati</taxon>
        <taxon>Actinomycetota</taxon>
        <taxon>Actinomycetes</taxon>
        <taxon>Pseudonocardiales</taxon>
        <taxon>Pseudonocardiaceae</taxon>
        <taxon>Amycolatopsis</taxon>
    </lineage>
</organism>
<dbReference type="Proteomes" id="UP000830158">
    <property type="component" value="Chromosome"/>
</dbReference>
<sequence length="205" mass="21477">MTTFVLVPGAGGQAWYWHRLVPELTRRGHEAIAVDLPAEDDSAGLPEYTDVVVRAIGDRRNVVLVAQSMGGFTAPLVCERVPVSLLVLLNAMVPAPGETGGQWWAGTGYDQAHPEEMDVERDFLHDLPPDVRAEAIRQGEPAAVRHTVHHPLATGEVAGRADPVRPGSRRPVLPAGVPAPGGAGAAGPGAGRDPGRAPGRAQSSP</sequence>
<dbReference type="Pfam" id="PF12697">
    <property type="entry name" value="Abhydrolase_6"/>
    <property type="match status" value="1"/>
</dbReference>
<dbReference type="GO" id="GO:0016787">
    <property type="term" value="F:hydrolase activity"/>
    <property type="evidence" value="ECO:0007669"/>
    <property type="project" value="UniProtKB-KW"/>
</dbReference>
<accession>A0ABY4NZU8</accession>
<evidence type="ECO:0000259" key="2">
    <source>
        <dbReference type="Pfam" id="PF12697"/>
    </source>
</evidence>
<evidence type="ECO:0000313" key="4">
    <source>
        <dbReference type="Proteomes" id="UP000830158"/>
    </source>
</evidence>
<dbReference type="InterPro" id="IPR029058">
    <property type="entry name" value="AB_hydrolase_fold"/>
</dbReference>
<feature type="region of interest" description="Disordered" evidence="1">
    <location>
        <begin position="148"/>
        <end position="205"/>
    </location>
</feature>
<dbReference type="Gene3D" id="3.40.50.1820">
    <property type="entry name" value="alpha/beta hydrolase"/>
    <property type="match status" value="1"/>
</dbReference>
<feature type="compositionally biased region" description="Gly residues" evidence="1">
    <location>
        <begin position="179"/>
        <end position="192"/>
    </location>
</feature>
<name>A0ABY4NZU8_9PSEU</name>
<dbReference type="InterPro" id="IPR000073">
    <property type="entry name" value="AB_hydrolase_1"/>
</dbReference>
<proteinExistence type="predicted"/>
<gene>
    <name evidence="3" type="ORF">L1857_23820</name>
</gene>
<protein>
    <submittedName>
        <fullName evidence="3">Alpha/beta hydrolase</fullName>
    </submittedName>
</protein>
<keyword evidence="3" id="KW-0378">Hydrolase</keyword>